<dbReference type="RefSeq" id="WP_136399027.1">
    <property type="nucleotide sequence ID" value="NZ_CP036295.1"/>
</dbReference>
<dbReference type="Proteomes" id="UP000297065">
    <property type="component" value="Chromosome"/>
</dbReference>
<gene>
    <name evidence="1" type="ORF">DDIC_02720</name>
</gene>
<dbReference type="AlphaFoldDB" id="A0A4P7UFN4"/>
<accession>A0A4P7UFN4</accession>
<dbReference type="EMBL" id="CP036295">
    <property type="protein sequence ID" value="QCC84805.1"/>
    <property type="molecule type" value="Genomic_DNA"/>
</dbReference>
<evidence type="ECO:0000313" key="2">
    <source>
        <dbReference type="Proteomes" id="UP000297065"/>
    </source>
</evidence>
<name>A0A4P7UFN4_DESDE</name>
<proteinExistence type="predicted"/>
<evidence type="ECO:0000313" key="1">
    <source>
        <dbReference type="EMBL" id="QCC84805.1"/>
    </source>
</evidence>
<reference evidence="1 2" key="1">
    <citation type="submission" date="2019-02" db="EMBL/GenBank/DDBJ databases">
        <title>Complete Genome Sequence of Desulfovibrio desulfuricans IC1, a Sulfonate Utilizing Anaerobe.</title>
        <authorList>
            <person name="Day L.A."/>
            <person name="De Leon K.B."/>
            <person name="Wall J.D."/>
        </authorList>
    </citation>
    <scope>NUCLEOTIDE SEQUENCE [LARGE SCALE GENOMIC DNA]</scope>
    <source>
        <strain evidence="1 2">IC1</strain>
    </source>
</reference>
<organism evidence="1 2">
    <name type="scientific">Desulfovibrio desulfuricans</name>
    <dbReference type="NCBI Taxonomy" id="876"/>
    <lineage>
        <taxon>Bacteria</taxon>
        <taxon>Pseudomonadati</taxon>
        <taxon>Thermodesulfobacteriota</taxon>
        <taxon>Desulfovibrionia</taxon>
        <taxon>Desulfovibrionales</taxon>
        <taxon>Desulfovibrionaceae</taxon>
        <taxon>Desulfovibrio</taxon>
    </lineage>
</organism>
<sequence>MWKDATAALPPADAAAGKFAAMYAERVTAQGAQRGTETAETLTAKTATQGNIRVNKGLPCFYDFIVPHNFSAVEPETLLFSAQSPDLRRFLSAKHIPLNYGRRI</sequence>
<protein>
    <submittedName>
        <fullName evidence="1">Uncharacterized protein</fullName>
    </submittedName>
</protein>